<evidence type="ECO:0000256" key="7">
    <source>
        <dbReference type="ARBA" id="ARBA00022722"/>
    </source>
</evidence>
<protein>
    <recommendedName>
        <fullName evidence="15">Ribonuclease E</fullName>
        <shortName evidence="15">RNase E</shortName>
        <ecNumber evidence="15">3.1.26.12</ecNumber>
    </recommendedName>
</protein>
<feature type="compositionally biased region" description="Basic and acidic residues" evidence="16">
    <location>
        <begin position="765"/>
        <end position="779"/>
    </location>
</feature>
<evidence type="ECO:0000256" key="3">
    <source>
        <dbReference type="ARBA" id="ARBA00022490"/>
    </source>
</evidence>
<dbReference type="InterPro" id="IPR028878">
    <property type="entry name" value="RNase_E"/>
</dbReference>
<accession>A0A423PS55</accession>
<feature type="binding site" evidence="15">
    <location>
        <position position="399"/>
    </location>
    <ligand>
        <name>Zn(2+)</name>
        <dbReference type="ChEBI" id="CHEBI:29105"/>
        <note>ligand shared between dimeric partners</note>
    </ligand>
</feature>
<comment type="cofactor">
    <cofactor evidence="15">
        <name>Mg(2+)</name>
        <dbReference type="ChEBI" id="CHEBI:18420"/>
    </cofactor>
    <text evidence="15">Binds 1 Mg(2+) ion per subunit.</text>
</comment>
<dbReference type="GO" id="GO:0000049">
    <property type="term" value="F:tRNA binding"/>
    <property type="evidence" value="ECO:0007669"/>
    <property type="project" value="UniProtKB-KW"/>
</dbReference>
<sequence>MKRILVNATQPEELRVAIVDGQKLHDLDIEVGSREQRKANVYKGRVTRVEPSLEAAFIDYGGNRHGFLPLKEVAKGYVQSAGENNTKHMLAEGQEIIVQVEKEERGNKGAALTTYVSLAGRYLVLMPNNPKAGGVSRRIEGEERNELREALNQVMVPNGMGVIVRTAGVGRGSEELQWDLDYLVNVWNAINEAAEADKAPFLVYQESNVIIRALRDYLRDDIGEVLIDQPEVYETGEEFMKQVMPHALNKLKHYTDNTPLFTRFQVESQIESAFEREVTLPSGGSIVIDHTEAMTSVDINSARATKGGGIEETAFNTNVEAAEEVARQLRIRDLGGLVVIDFIDMENAKNQREVENRLKQAAKSDRARVQIGRISRFGLLEMSRQRLKPSLSEYSSHVCPRCLGRGSIRSVESLSLSILRLLEEEAMKPGTGRVVVQLPVPVASFLLNEKRADLESVENRAKTRVTLVPNVELETPHYEIKRIRADQLEEDENGVASHKLDTQVDIEKPAEPDHAALRAKREEPAVKRVARPDAPVVDQRAPAEVTGMTAGQMNNPPTAWQQLWDAFRRIFGGEGEMGQDQQRDALPHDTQQPAPAEPSQPKQKAAPAKNRGNNDKSKKDNGQKDGQKDGQNNGQDNGKNHDKNNGGAKPAKADTAQSNETDDDSDDNNRRNQGRRGGRRRGGRGRNRRQNDDNANDNNAETDAQPVSDEADKPDNTPGGQGGQNKKNNAPGNNKPANPGNAQKNKPAPATPEPEADLIAPADTLDDKSRARHNIEKASARRAAQQHRPGQANDSTAEAPAPDTSDKPNTANDAADDKDAASSNNDADQNASNGRDRGGKNKPRPAETAEQPSDESPGADKATEADAPQAAAKPASGKKKPEPKDEPWSAVTASDNARRASNAAGASTVDKPAVAPAAEPATPAAEADDNTPTTDDAPAATPKKTRPRRPRKRKNSAAATEAETDTSGDTEANETVADAPAPTPEIESDQQPAKAVAESPVAEDDSSPAAEPAPVSTTDEATPERASDEPVAASEPDQADEAASQATTDETPDPVQVETRPAAQRPAEPDTSPADSSADTPADETEATDDNAADGTDDPLDDNDDETGSAR</sequence>
<evidence type="ECO:0000256" key="8">
    <source>
        <dbReference type="ARBA" id="ARBA00022723"/>
    </source>
</evidence>
<feature type="compositionally biased region" description="Basic and acidic residues" evidence="16">
    <location>
        <begin position="612"/>
        <end position="628"/>
    </location>
</feature>
<dbReference type="AlphaFoldDB" id="A0A423PS55"/>
<feature type="binding site" evidence="15">
    <location>
        <position position="402"/>
    </location>
    <ligand>
        <name>Zn(2+)</name>
        <dbReference type="ChEBI" id="CHEBI:29105"/>
        <note>ligand shared between dimeric partners</note>
    </ligand>
</feature>
<name>A0A423PS55_9GAMM</name>
<dbReference type="SUPFAM" id="SSF50249">
    <property type="entry name" value="Nucleic acid-binding proteins"/>
    <property type="match status" value="1"/>
</dbReference>
<dbReference type="EC" id="3.1.26.12" evidence="15"/>
<evidence type="ECO:0000256" key="11">
    <source>
        <dbReference type="ARBA" id="ARBA00022801"/>
    </source>
</evidence>
<dbReference type="HAMAP" id="MF_00970">
    <property type="entry name" value="RNase_E"/>
    <property type="match status" value="1"/>
</dbReference>
<evidence type="ECO:0000256" key="13">
    <source>
        <dbReference type="ARBA" id="ARBA00022884"/>
    </source>
</evidence>
<keyword evidence="10 15" id="KW-0255">Endonuclease</keyword>
<evidence type="ECO:0000256" key="6">
    <source>
        <dbReference type="ARBA" id="ARBA00022694"/>
    </source>
</evidence>
<comment type="caution">
    <text evidence="18">The sequence shown here is derived from an EMBL/GenBank/DDBJ whole genome shotgun (WGS) entry which is preliminary data.</text>
</comment>
<evidence type="ECO:0000259" key="17">
    <source>
        <dbReference type="PROSITE" id="PS50126"/>
    </source>
</evidence>
<gene>
    <name evidence="15" type="primary">rne</name>
    <name evidence="18" type="ORF">SAJA_08025</name>
</gene>
<evidence type="ECO:0000256" key="1">
    <source>
        <dbReference type="ARBA" id="ARBA00005663"/>
    </source>
</evidence>
<keyword evidence="11 15" id="KW-0378">Hydrolase</keyword>
<evidence type="ECO:0000256" key="9">
    <source>
        <dbReference type="ARBA" id="ARBA00022730"/>
    </source>
</evidence>
<feature type="compositionally biased region" description="Basic and acidic residues" evidence="16">
    <location>
        <begin position="834"/>
        <end position="847"/>
    </location>
</feature>
<feature type="compositionally biased region" description="Low complexity" evidence="16">
    <location>
        <begin position="724"/>
        <end position="748"/>
    </location>
</feature>
<keyword evidence="6 15" id="KW-0819">tRNA processing</keyword>
<keyword evidence="13 15" id="KW-0694">RNA-binding</keyword>
<keyword evidence="5 15" id="KW-0698">rRNA processing</keyword>
<evidence type="ECO:0000256" key="10">
    <source>
        <dbReference type="ARBA" id="ARBA00022759"/>
    </source>
</evidence>
<dbReference type="RefSeq" id="WP_123658124.1">
    <property type="nucleotide sequence ID" value="NZ_AYKG01000022.1"/>
</dbReference>
<keyword evidence="15" id="KW-0820">tRNA-binding</keyword>
<comment type="function">
    <text evidence="15">Endoribonuclease that plays a central role in RNA processing and decay. Required for the maturation of 5S and 16S rRNAs and the majority of tRNAs. Also involved in the degradation of most mRNAs.</text>
</comment>
<feature type="compositionally biased region" description="Low complexity" evidence="16">
    <location>
        <begin position="893"/>
        <end position="942"/>
    </location>
</feature>
<keyword evidence="12 15" id="KW-0460">Magnesium</keyword>
<evidence type="ECO:0000256" key="12">
    <source>
        <dbReference type="ARBA" id="ARBA00022842"/>
    </source>
</evidence>
<dbReference type="GO" id="GO:0008033">
    <property type="term" value="P:tRNA processing"/>
    <property type="evidence" value="ECO:0007669"/>
    <property type="project" value="UniProtKB-UniRule"/>
</dbReference>
<feature type="compositionally biased region" description="Acidic residues" evidence="16">
    <location>
        <begin position="962"/>
        <end position="972"/>
    </location>
</feature>
<comment type="subcellular location">
    <subcellularLocation>
        <location evidence="15">Cytoplasm</location>
    </subcellularLocation>
    <subcellularLocation>
        <location evidence="15">Cell inner membrane</location>
        <topology evidence="15">Peripheral membrane protein</topology>
        <orientation evidence="15">Cytoplasmic side</orientation>
    </subcellularLocation>
</comment>
<keyword evidence="2 15" id="KW-1003">Cell membrane</keyword>
<dbReference type="Gene3D" id="3.40.1260.20">
    <property type="entry name" value="Ribonuclease E, catalytic domain"/>
    <property type="match status" value="1"/>
</dbReference>
<feature type="compositionally biased region" description="Basic residues" evidence="16">
    <location>
        <begin position="672"/>
        <end position="688"/>
    </location>
</feature>
<dbReference type="PROSITE" id="PS50126">
    <property type="entry name" value="S1"/>
    <property type="match status" value="1"/>
</dbReference>
<comment type="subunit">
    <text evidence="15">Component of the RNA degradosome, which is a multiprotein complex involved in RNA processing and mRNA degradation. Within the RNA degradosome, RNase E assembles into a homotetramer formed by a dimer of dimers.</text>
</comment>
<dbReference type="Pfam" id="PF00575">
    <property type="entry name" value="S1"/>
    <property type="match status" value="1"/>
</dbReference>
<feature type="binding site" evidence="15">
    <location>
        <position position="341"/>
    </location>
    <ligand>
        <name>Mg(2+)</name>
        <dbReference type="ChEBI" id="CHEBI:18420"/>
        <note>catalytic</note>
    </ligand>
</feature>
<feature type="compositionally biased region" description="Basic residues" evidence="16">
    <location>
        <begin position="943"/>
        <end position="955"/>
    </location>
</feature>
<dbReference type="CDD" id="cd04453">
    <property type="entry name" value="S1_RNase_E"/>
    <property type="match status" value="1"/>
</dbReference>
<keyword evidence="15" id="KW-0862">Zinc</keyword>
<dbReference type="OrthoDB" id="9804278at2"/>
<reference evidence="18 19" key="1">
    <citation type="submission" date="2013-10" db="EMBL/GenBank/DDBJ databases">
        <title>Salinisphaera japonica YTM-1 Genome Sequencing.</title>
        <authorList>
            <person name="Lai Q."/>
            <person name="Li C."/>
            <person name="Shao Z."/>
        </authorList>
    </citation>
    <scope>NUCLEOTIDE SEQUENCE [LARGE SCALE GENOMIC DNA]</scope>
    <source>
        <strain evidence="18 19">YTM-1</strain>
    </source>
</reference>
<dbReference type="SMART" id="SM00316">
    <property type="entry name" value="S1"/>
    <property type="match status" value="1"/>
</dbReference>
<proteinExistence type="inferred from homology"/>
<dbReference type="Pfam" id="PF10150">
    <property type="entry name" value="RNase_E_G"/>
    <property type="match status" value="1"/>
</dbReference>
<dbReference type="Gene3D" id="2.40.50.140">
    <property type="entry name" value="Nucleic acid-binding proteins"/>
    <property type="match status" value="1"/>
</dbReference>
<comment type="similarity">
    <text evidence="15">Belongs to the RNase E/G family. RNase E subfamily.</text>
</comment>
<dbReference type="InterPro" id="IPR003029">
    <property type="entry name" value="S1_domain"/>
</dbReference>
<dbReference type="InParanoid" id="A0A423PS55"/>
<evidence type="ECO:0000256" key="2">
    <source>
        <dbReference type="ARBA" id="ARBA00022475"/>
    </source>
</evidence>
<keyword evidence="7 15" id="KW-0540">Nuclease</keyword>
<dbReference type="PANTHER" id="PTHR30001">
    <property type="entry name" value="RIBONUCLEASE"/>
    <property type="match status" value="1"/>
</dbReference>
<keyword evidence="19" id="KW-1185">Reference proteome</keyword>
<evidence type="ECO:0000256" key="15">
    <source>
        <dbReference type="HAMAP-Rule" id="MF_00970"/>
    </source>
</evidence>
<dbReference type="PANTHER" id="PTHR30001:SF1">
    <property type="entry name" value="RIBONUCLEASE E_G-LIKE PROTEIN, CHLOROPLASTIC"/>
    <property type="match status" value="1"/>
</dbReference>
<dbReference type="GO" id="GO:0006402">
    <property type="term" value="P:mRNA catabolic process"/>
    <property type="evidence" value="ECO:0007669"/>
    <property type="project" value="UniProtKB-UniRule"/>
</dbReference>
<dbReference type="GO" id="GO:0008270">
    <property type="term" value="F:zinc ion binding"/>
    <property type="evidence" value="ECO:0007669"/>
    <property type="project" value="UniProtKB-UniRule"/>
</dbReference>
<evidence type="ECO:0000256" key="4">
    <source>
        <dbReference type="ARBA" id="ARBA00022519"/>
    </source>
</evidence>
<dbReference type="GO" id="GO:0009898">
    <property type="term" value="C:cytoplasmic side of plasma membrane"/>
    <property type="evidence" value="ECO:0007669"/>
    <property type="project" value="UniProtKB-UniRule"/>
</dbReference>
<organism evidence="18 19">
    <name type="scientific">Salinisphaera japonica YTM-1</name>
    <dbReference type="NCBI Taxonomy" id="1209778"/>
    <lineage>
        <taxon>Bacteria</taxon>
        <taxon>Pseudomonadati</taxon>
        <taxon>Pseudomonadota</taxon>
        <taxon>Gammaproteobacteria</taxon>
        <taxon>Salinisphaerales</taxon>
        <taxon>Salinisphaeraceae</taxon>
        <taxon>Salinisphaera</taxon>
    </lineage>
</organism>
<dbReference type="GO" id="GO:0000287">
    <property type="term" value="F:magnesium ion binding"/>
    <property type="evidence" value="ECO:0007669"/>
    <property type="project" value="UniProtKB-UniRule"/>
</dbReference>
<evidence type="ECO:0000256" key="14">
    <source>
        <dbReference type="ARBA" id="ARBA00023136"/>
    </source>
</evidence>
<evidence type="ECO:0000256" key="5">
    <source>
        <dbReference type="ARBA" id="ARBA00022552"/>
    </source>
</evidence>
<keyword evidence="4 15" id="KW-0997">Cell inner membrane</keyword>
<comment type="catalytic activity">
    <reaction evidence="15">
        <text>Endonucleolytic cleavage of single-stranded RNA in A- and U-rich regions.</text>
        <dbReference type="EC" id="3.1.26.12"/>
    </reaction>
</comment>
<dbReference type="InterPro" id="IPR012340">
    <property type="entry name" value="NA-bd_OB-fold"/>
</dbReference>
<keyword evidence="9 15" id="KW-0699">rRNA-binding</keyword>
<dbReference type="GO" id="GO:0019843">
    <property type="term" value="F:rRNA binding"/>
    <property type="evidence" value="ECO:0007669"/>
    <property type="project" value="UniProtKB-KW"/>
</dbReference>
<dbReference type="InterPro" id="IPR019307">
    <property type="entry name" value="RNA-bd_AU-1/RNase_E/G"/>
</dbReference>
<keyword evidence="8 15" id="KW-0479">Metal-binding</keyword>
<feature type="binding site" evidence="15">
    <location>
        <position position="298"/>
    </location>
    <ligand>
        <name>Mg(2+)</name>
        <dbReference type="ChEBI" id="CHEBI:18420"/>
        <note>catalytic</note>
    </ligand>
</feature>
<dbReference type="Proteomes" id="UP000285310">
    <property type="component" value="Unassembled WGS sequence"/>
</dbReference>
<evidence type="ECO:0000313" key="19">
    <source>
        <dbReference type="Proteomes" id="UP000285310"/>
    </source>
</evidence>
<feature type="compositionally biased region" description="Low complexity" evidence="16">
    <location>
        <begin position="821"/>
        <end position="833"/>
    </location>
</feature>
<dbReference type="Pfam" id="PF20833">
    <property type="entry name" value="RNase_E_G_Thio"/>
    <property type="match status" value="1"/>
</dbReference>
<feature type="domain" description="S1 motif" evidence="17">
    <location>
        <begin position="39"/>
        <end position="115"/>
    </location>
</feature>
<keyword evidence="3 15" id="KW-0963">Cytoplasm</keyword>
<comment type="similarity">
    <text evidence="1">Belongs to the RNase E/G family. RNase G subfamily.</text>
</comment>
<dbReference type="GO" id="GO:0005737">
    <property type="term" value="C:cytoplasm"/>
    <property type="evidence" value="ECO:0007669"/>
    <property type="project" value="UniProtKB-SubCell"/>
</dbReference>
<comment type="cofactor">
    <cofactor evidence="15">
        <name>Zn(2+)</name>
        <dbReference type="ChEBI" id="CHEBI:29105"/>
    </cofactor>
    <text evidence="15">Binds 2 Zn(2+) ions per homotetramer.</text>
</comment>
<feature type="compositionally biased region" description="Acidic residues" evidence="16">
    <location>
        <begin position="1081"/>
        <end position="1111"/>
    </location>
</feature>
<dbReference type="GO" id="GO:0006364">
    <property type="term" value="P:rRNA processing"/>
    <property type="evidence" value="ECO:0007669"/>
    <property type="project" value="UniProtKB-UniRule"/>
</dbReference>
<feature type="compositionally biased region" description="Low complexity" evidence="16">
    <location>
        <begin position="865"/>
        <end position="875"/>
    </location>
</feature>
<dbReference type="NCBIfam" id="TIGR00757">
    <property type="entry name" value="RNaseEG"/>
    <property type="match status" value="1"/>
</dbReference>
<evidence type="ECO:0000256" key="16">
    <source>
        <dbReference type="SAM" id="MobiDB-lite"/>
    </source>
</evidence>
<dbReference type="InterPro" id="IPR004659">
    <property type="entry name" value="RNase_E/G"/>
</dbReference>
<evidence type="ECO:0000313" key="18">
    <source>
        <dbReference type="EMBL" id="ROO28382.1"/>
    </source>
</evidence>
<dbReference type="EMBL" id="AYKG01000022">
    <property type="protein sequence ID" value="ROO28382.1"/>
    <property type="molecule type" value="Genomic_DNA"/>
</dbReference>
<dbReference type="GO" id="GO:0008995">
    <property type="term" value="F:ribonuclease E activity"/>
    <property type="evidence" value="ECO:0007669"/>
    <property type="project" value="UniProtKB-EC"/>
</dbReference>
<feature type="region of interest" description="Disordered" evidence="16">
    <location>
        <begin position="577"/>
        <end position="1111"/>
    </location>
</feature>
<keyword evidence="14 15" id="KW-0472">Membrane</keyword>
<feature type="region of interest" description="Required for zinc-mediated homotetramerization and catalytic activity" evidence="15">
    <location>
        <begin position="399"/>
        <end position="402"/>
    </location>
</feature>
<dbReference type="InterPro" id="IPR048583">
    <property type="entry name" value="RNase_E_G_thioredoxin-like"/>
</dbReference>
<dbReference type="FunCoup" id="A0A423PS55">
    <property type="interactions" value="207"/>
</dbReference>